<protein>
    <submittedName>
        <fullName evidence="1">Uncharacterized protein</fullName>
    </submittedName>
</protein>
<reference evidence="1 2" key="1">
    <citation type="submission" date="2019-03" db="EMBL/GenBank/DDBJ databases">
        <title>Genomic Encyclopedia of Type Strains, Phase IV (KMG-IV): sequencing the most valuable type-strain genomes for metagenomic binning, comparative biology and taxonomic classification.</title>
        <authorList>
            <person name="Goeker M."/>
        </authorList>
    </citation>
    <scope>NUCLEOTIDE SEQUENCE [LARGE SCALE GENOMIC DNA]</scope>
    <source>
        <strain evidence="1 2">DSM 25894</strain>
    </source>
</reference>
<keyword evidence="2" id="KW-1185">Reference proteome</keyword>
<sequence length="40" mass="4424">MVSITHEGGLNIGIISSDTILVICSYAFIDRFILDYNVYG</sequence>
<name>A0A4R3MTW9_9BACI</name>
<comment type="caution">
    <text evidence="1">The sequence shown here is derived from an EMBL/GenBank/DDBJ whole genome shotgun (WGS) entry which is preliminary data.</text>
</comment>
<dbReference type="EMBL" id="SMAN01000020">
    <property type="protein sequence ID" value="TCT18916.1"/>
    <property type="molecule type" value="Genomic_DNA"/>
</dbReference>
<evidence type="ECO:0000313" key="1">
    <source>
        <dbReference type="EMBL" id="TCT18916.1"/>
    </source>
</evidence>
<gene>
    <name evidence="1" type="ORF">EDD68_12019</name>
</gene>
<proteinExistence type="predicted"/>
<accession>A0A4R3MTW9</accession>
<dbReference type="Proteomes" id="UP000294650">
    <property type="component" value="Unassembled WGS sequence"/>
</dbReference>
<evidence type="ECO:0000313" key="2">
    <source>
        <dbReference type="Proteomes" id="UP000294650"/>
    </source>
</evidence>
<organism evidence="1 2">
    <name type="scientific">Melghiribacillus thermohalophilus</name>
    <dbReference type="NCBI Taxonomy" id="1324956"/>
    <lineage>
        <taxon>Bacteria</taxon>
        <taxon>Bacillati</taxon>
        <taxon>Bacillota</taxon>
        <taxon>Bacilli</taxon>
        <taxon>Bacillales</taxon>
        <taxon>Bacillaceae</taxon>
        <taxon>Melghiribacillus</taxon>
    </lineage>
</organism>
<dbReference type="AlphaFoldDB" id="A0A4R3MTW9"/>